<evidence type="ECO:0000256" key="1">
    <source>
        <dbReference type="SAM" id="MobiDB-lite"/>
    </source>
</evidence>
<protein>
    <submittedName>
        <fullName evidence="2">Uncharacterized protein</fullName>
    </submittedName>
</protein>
<gene>
    <name evidence="2" type="ORF">CSSPJE1EN2_LOCUS9512</name>
</gene>
<feature type="compositionally biased region" description="Low complexity" evidence="1">
    <location>
        <begin position="10"/>
        <end position="27"/>
    </location>
</feature>
<feature type="compositionally biased region" description="Basic and acidic residues" evidence="1">
    <location>
        <begin position="65"/>
        <end position="75"/>
    </location>
</feature>
<organism evidence="2 3">
    <name type="scientific">Sphagnum jensenii</name>
    <dbReference type="NCBI Taxonomy" id="128206"/>
    <lineage>
        <taxon>Eukaryota</taxon>
        <taxon>Viridiplantae</taxon>
        <taxon>Streptophyta</taxon>
        <taxon>Embryophyta</taxon>
        <taxon>Bryophyta</taxon>
        <taxon>Sphagnophytina</taxon>
        <taxon>Sphagnopsida</taxon>
        <taxon>Sphagnales</taxon>
        <taxon>Sphagnaceae</taxon>
        <taxon>Sphagnum</taxon>
    </lineage>
</organism>
<accession>A0ABP1AVI3</accession>
<evidence type="ECO:0000313" key="3">
    <source>
        <dbReference type="Proteomes" id="UP001497522"/>
    </source>
</evidence>
<name>A0ABP1AVI3_9BRYO</name>
<reference evidence="2" key="1">
    <citation type="submission" date="2024-03" db="EMBL/GenBank/DDBJ databases">
        <authorList>
            <consortium name="ELIXIR-Norway"/>
            <consortium name="Elixir Norway"/>
        </authorList>
    </citation>
    <scope>NUCLEOTIDE SEQUENCE</scope>
</reference>
<dbReference type="EMBL" id="OZ023717">
    <property type="protein sequence ID" value="CAK9866517.1"/>
    <property type="molecule type" value="Genomic_DNA"/>
</dbReference>
<proteinExistence type="predicted"/>
<keyword evidence="3" id="KW-1185">Reference proteome</keyword>
<feature type="region of interest" description="Disordered" evidence="1">
    <location>
        <begin position="1"/>
        <end position="28"/>
    </location>
</feature>
<feature type="region of interest" description="Disordered" evidence="1">
    <location>
        <begin position="47"/>
        <end position="75"/>
    </location>
</feature>
<dbReference type="Proteomes" id="UP001497522">
    <property type="component" value="Chromosome 16"/>
</dbReference>
<evidence type="ECO:0000313" key="2">
    <source>
        <dbReference type="EMBL" id="CAK9866517.1"/>
    </source>
</evidence>
<sequence>MPTTAHDAEFLPFPSLPPSSSSAFASAGQRFVQPCTSSSLAYVARKPTLGPPQLDQANRVSKSFSENRYHEQRSN</sequence>
<feature type="compositionally biased region" description="Polar residues" evidence="1">
    <location>
        <begin position="55"/>
        <end position="64"/>
    </location>
</feature>